<organism evidence="1 2">
    <name type="scientific">Microcystis aeruginosa NIES-44</name>
    <dbReference type="NCBI Taxonomy" id="449439"/>
    <lineage>
        <taxon>Bacteria</taxon>
        <taxon>Bacillati</taxon>
        <taxon>Cyanobacteriota</taxon>
        <taxon>Cyanophyceae</taxon>
        <taxon>Oscillatoriophycideae</taxon>
        <taxon>Chroococcales</taxon>
        <taxon>Microcystaceae</taxon>
        <taxon>Microcystis</taxon>
    </lineage>
</organism>
<accession>A0A0A1VWJ3</accession>
<dbReference type="PANTHER" id="PTHR43581:SF4">
    <property type="entry name" value="ATP_GTP PHOSPHATASE"/>
    <property type="match status" value="1"/>
</dbReference>
<dbReference type="AlphaFoldDB" id="A0A0A1VWJ3"/>
<dbReference type="PANTHER" id="PTHR43581">
    <property type="entry name" value="ATP/GTP PHOSPHATASE"/>
    <property type="match status" value="1"/>
</dbReference>
<sequence length="412" mass="47099">MSQIKVKNFGPIKAGLVENDGFIDVRKVTIFIGNQGTGKSSIAKLLSTLSWLEKALYRGDLEEKYVTKYNRFVKYFCEYQNLTNYFLAETQIEYNGDVYRISFENEKLSIERTDNSKYRVPKIIYVPAERNFLSAVRWPEKLKGLPKSLYTFWEELDRSQQELSGSLTLPVGEVKLEFDKLNRLAKIVGSDYKLNLSEASSGFQSFVPLFLVSRNIALSINRTQETSGNELSGEEQKRLKMEIEKIISNDNLSDDLKKAALEVLSSKYRNECFVNIVEEIEQNLFPQSQKKILYKLFEFANLTQGNKLILTTHSPYIINDLTLAIKADKVIKKILSSAISNADYLQEKLNQIVPKASCIAAEDAIVYELTEQGEIRELATYNGLPSDENYLNLSLGETNQLFDDLLEIEEQL</sequence>
<name>A0A0A1VWJ3_MICAE</name>
<dbReference type="Proteomes" id="UP000030321">
    <property type="component" value="Unassembled WGS sequence"/>
</dbReference>
<reference evidence="2" key="1">
    <citation type="journal article" date="2015" name="Genome">
        <title>Whole Genome Sequence of the Non-Microcystin-Producing Microcystis aeruginosa Strain NIES-44.</title>
        <authorList>
            <person name="Okano K."/>
            <person name="Miyata N."/>
            <person name="Ozaki Y."/>
        </authorList>
    </citation>
    <scope>NUCLEOTIDE SEQUENCE [LARGE SCALE GENOMIC DNA]</scope>
    <source>
        <strain evidence="2">NIES-44</strain>
    </source>
</reference>
<evidence type="ECO:0000313" key="2">
    <source>
        <dbReference type="Proteomes" id="UP000030321"/>
    </source>
</evidence>
<dbReference type="Gene3D" id="3.40.50.300">
    <property type="entry name" value="P-loop containing nucleotide triphosphate hydrolases"/>
    <property type="match status" value="1"/>
</dbReference>
<protein>
    <submittedName>
        <fullName evidence="1">Uncharacterized protein</fullName>
    </submittedName>
</protein>
<dbReference type="RefSeq" id="WP_045359747.1">
    <property type="nucleotide sequence ID" value="NZ_BBPA01000049.1"/>
</dbReference>
<dbReference type="InterPro" id="IPR051396">
    <property type="entry name" value="Bact_Antivir_Def_Nuclease"/>
</dbReference>
<dbReference type="InterPro" id="IPR027417">
    <property type="entry name" value="P-loop_NTPase"/>
</dbReference>
<gene>
    <name evidence="1" type="ORF">N44_03600</name>
</gene>
<dbReference type="SUPFAM" id="SSF52540">
    <property type="entry name" value="P-loop containing nucleoside triphosphate hydrolases"/>
    <property type="match status" value="1"/>
</dbReference>
<proteinExistence type="predicted"/>
<comment type="caution">
    <text evidence="1">The sequence shown here is derived from an EMBL/GenBank/DDBJ whole genome shotgun (WGS) entry which is preliminary data.</text>
</comment>
<dbReference type="EMBL" id="BBPA01000049">
    <property type="protein sequence ID" value="GAL93848.1"/>
    <property type="molecule type" value="Genomic_DNA"/>
</dbReference>
<evidence type="ECO:0000313" key="1">
    <source>
        <dbReference type="EMBL" id="GAL93848.1"/>
    </source>
</evidence>